<gene>
    <name evidence="3" type="ORF">N0B16_12765</name>
</gene>
<comment type="caution">
    <text evidence="3">The sequence shown here is derived from an EMBL/GenBank/DDBJ whole genome shotgun (WGS) entry which is preliminary data.</text>
</comment>
<evidence type="ECO:0000313" key="4">
    <source>
        <dbReference type="Proteomes" id="UP001208114"/>
    </source>
</evidence>
<protein>
    <recommendedName>
        <fullName evidence="5">WXG100 family type VII secretion target</fullName>
    </recommendedName>
</protein>
<sequence length="252" mass="29041">MARGIYAGMTDYSHQTLEDIRDDLNNEIKSLKSDIEYLETNIQTLISNDYWSTNVPNNFKGQIGYCLRAYKTAIKEFSEISKEIEIKVEQHHVNRLKRIAQTAGEINVTIGRLWHQDYNESYKDYGNPNFTKVEQIYSRTRDVAVNLLDFDNAAYRLEDYIGKSQNMKKNNPWISGSFYLFVAIIIIVLIAVLSQNIPWYTLPIIIIGGILIIGIIGALQLKNDDKLSDKSFVELMTETFKSLPLLNKMKNK</sequence>
<keyword evidence="2" id="KW-0472">Membrane</keyword>
<evidence type="ECO:0000313" key="3">
    <source>
        <dbReference type="EMBL" id="MCU7615311.1"/>
    </source>
</evidence>
<dbReference type="Proteomes" id="UP001208114">
    <property type="component" value="Unassembled WGS sequence"/>
</dbReference>
<feature type="coiled-coil region" evidence="1">
    <location>
        <begin position="14"/>
        <end position="48"/>
    </location>
</feature>
<evidence type="ECO:0008006" key="5">
    <source>
        <dbReference type="Google" id="ProtNLM"/>
    </source>
</evidence>
<keyword evidence="2" id="KW-0812">Transmembrane</keyword>
<feature type="transmembrane region" description="Helical" evidence="2">
    <location>
        <begin position="199"/>
        <end position="221"/>
    </location>
</feature>
<dbReference type="EMBL" id="JAOTEN010000004">
    <property type="protein sequence ID" value="MCU7615311.1"/>
    <property type="molecule type" value="Genomic_DNA"/>
</dbReference>
<keyword evidence="2" id="KW-1133">Transmembrane helix</keyword>
<organism evidence="3 4">
    <name type="scientific">Chryseobacterium gilvum</name>
    <dbReference type="NCBI Taxonomy" id="2976534"/>
    <lineage>
        <taxon>Bacteria</taxon>
        <taxon>Pseudomonadati</taxon>
        <taxon>Bacteroidota</taxon>
        <taxon>Flavobacteriia</taxon>
        <taxon>Flavobacteriales</taxon>
        <taxon>Weeksellaceae</taxon>
        <taxon>Chryseobacterium group</taxon>
        <taxon>Chryseobacterium</taxon>
    </lineage>
</organism>
<accession>A0ABT2VZ84</accession>
<evidence type="ECO:0000256" key="1">
    <source>
        <dbReference type="SAM" id="Coils"/>
    </source>
</evidence>
<reference evidence="4" key="1">
    <citation type="submission" date="2023-07" db="EMBL/GenBank/DDBJ databases">
        <title>Chryseobacterium sp. GMJ5 Genome sequencing and assembly.</title>
        <authorList>
            <person name="Jung Y."/>
        </authorList>
    </citation>
    <scope>NUCLEOTIDE SEQUENCE [LARGE SCALE GENOMIC DNA]</scope>
    <source>
        <strain evidence="4">GMJ5</strain>
    </source>
</reference>
<name>A0ABT2VZ84_9FLAO</name>
<keyword evidence="1" id="KW-0175">Coiled coil</keyword>
<dbReference type="RefSeq" id="WP_262991332.1">
    <property type="nucleotide sequence ID" value="NZ_JAOTEN010000004.1"/>
</dbReference>
<proteinExistence type="predicted"/>
<keyword evidence="4" id="KW-1185">Reference proteome</keyword>
<feature type="transmembrane region" description="Helical" evidence="2">
    <location>
        <begin position="173"/>
        <end position="193"/>
    </location>
</feature>
<evidence type="ECO:0000256" key="2">
    <source>
        <dbReference type="SAM" id="Phobius"/>
    </source>
</evidence>